<comment type="caution">
    <text evidence="1">The sequence shown here is derived from an EMBL/GenBank/DDBJ whole genome shotgun (WGS) entry which is preliminary data.</text>
</comment>
<keyword evidence="2" id="KW-1185">Reference proteome</keyword>
<evidence type="ECO:0000313" key="1">
    <source>
        <dbReference type="EMBL" id="RNI32578.1"/>
    </source>
</evidence>
<dbReference type="AlphaFoldDB" id="A0A3M9N6E6"/>
<reference evidence="1 2" key="1">
    <citation type="submission" date="2018-11" db="EMBL/GenBank/DDBJ databases">
        <title>Rufibacter latericius sp. nov., isolated from water in Baiyang Lake.</title>
        <authorList>
            <person name="Yang Y."/>
        </authorList>
    </citation>
    <scope>NUCLEOTIDE SEQUENCE [LARGE SCALE GENOMIC DNA]</scope>
    <source>
        <strain evidence="1 2">MCC P1</strain>
    </source>
</reference>
<proteinExistence type="predicted"/>
<dbReference type="EMBL" id="RJJE01000002">
    <property type="protein sequence ID" value="RNI32578.1"/>
    <property type="molecule type" value="Genomic_DNA"/>
</dbReference>
<gene>
    <name evidence="1" type="ORF">EFA69_04475</name>
</gene>
<name>A0A3M9N6E6_9BACT</name>
<dbReference type="Proteomes" id="UP000271010">
    <property type="component" value="Unassembled WGS sequence"/>
</dbReference>
<sequence length="131" mass="14110">MVVVCKENRQKTYTFKPRRTVANLAVGPCVINQLPNLNSTLMANSATYTGITPDLYNQLRDKLGAAGIELAGNSGRVSKQGVTADYAYEEASQTLQINNVQVSFPASMMFSPDKIIQKINEAVRGAGGQVA</sequence>
<accession>A0A3M9N6E6</accession>
<protein>
    <submittedName>
        <fullName evidence="1">Uncharacterized protein</fullName>
    </submittedName>
</protein>
<evidence type="ECO:0000313" key="2">
    <source>
        <dbReference type="Proteomes" id="UP000271010"/>
    </source>
</evidence>
<organism evidence="1 2">
    <name type="scientific">Rufibacter immobilis</name>
    <dbReference type="NCBI Taxonomy" id="1348778"/>
    <lineage>
        <taxon>Bacteria</taxon>
        <taxon>Pseudomonadati</taxon>
        <taxon>Bacteroidota</taxon>
        <taxon>Cytophagia</taxon>
        <taxon>Cytophagales</taxon>
        <taxon>Hymenobacteraceae</taxon>
        <taxon>Rufibacter</taxon>
    </lineage>
</organism>